<protein>
    <submittedName>
        <fullName evidence="1">Unannotated protein</fullName>
    </submittedName>
</protein>
<reference evidence="1" key="1">
    <citation type="submission" date="2020-05" db="EMBL/GenBank/DDBJ databases">
        <authorList>
            <person name="Chiriac C."/>
            <person name="Salcher M."/>
            <person name="Ghai R."/>
            <person name="Kavagutti S V."/>
        </authorList>
    </citation>
    <scope>NUCLEOTIDE SEQUENCE</scope>
</reference>
<proteinExistence type="predicted"/>
<accession>A0A6J6M6H1</accession>
<evidence type="ECO:0000313" key="1">
    <source>
        <dbReference type="EMBL" id="CAB4669827.1"/>
    </source>
</evidence>
<dbReference type="AlphaFoldDB" id="A0A6J6M6H1"/>
<organism evidence="1">
    <name type="scientific">freshwater metagenome</name>
    <dbReference type="NCBI Taxonomy" id="449393"/>
    <lineage>
        <taxon>unclassified sequences</taxon>
        <taxon>metagenomes</taxon>
        <taxon>ecological metagenomes</taxon>
    </lineage>
</organism>
<sequence>MGLPELRMTSATRTVFGLLGGVLILIALAVLMTTLRSAQPDSLPVGGTAWPTPAPTASALVPTALDPAVSAIQSGDVRSQTFVAASSLPNTKSTAVGYRVNAGDVEPAAFATVVAQTFGVAGAPTKGDNDSFVISNGAGKPEVVVFSDPLVRWQFSNQRLIAGKAVDEDKAQAIAKTLLAPLGVPVESAEWEVTKDQNRVVVRAWLVLKGLRTELGWTVVIAPDGEVVWADGFAAALVPVPGYPVLGATDALKRSLKPGWEFAGPTLWTGSGSAAPLVVPGPVPTVQGRPVLVAGVHRLVVGKAELGLAQFWQPDGSLLILPSYIVTTDDDQQWTVLGVGNAYVSTRDLVPAADQAGPATAAR</sequence>
<dbReference type="EMBL" id="CAEZWR010000118">
    <property type="protein sequence ID" value="CAB4669827.1"/>
    <property type="molecule type" value="Genomic_DNA"/>
</dbReference>
<gene>
    <name evidence="1" type="ORF">UFOPK2282_01016</name>
</gene>
<name>A0A6J6M6H1_9ZZZZ</name>